<dbReference type="AlphaFoldDB" id="Q6MLG5"/>
<name>Q6MLG5_BDEBA</name>
<feature type="signal peptide" evidence="1">
    <location>
        <begin position="1"/>
        <end position="30"/>
    </location>
</feature>
<evidence type="ECO:0000313" key="3">
    <source>
        <dbReference type="Proteomes" id="UP000008080"/>
    </source>
</evidence>
<sequence>MLMKLSWVLKSISLLLSAALVMGVPAALQAAPRCGDLFAFSGELVSQGKVDGVLTETLEGAGNFSSRYSINQAEALAAGERWLGAGYRQIGKDNSGVFVSADGRRRFRIDNGSLIGNHSPHKPHVHLELVHPITGVVISNNHIPLNK</sequence>
<evidence type="ECO:0000256" key="1">
    <source>
        <dbReference type="SAM" id="SignalP"/>
    </source>
</evidence>
<gene>
    <name evidence="2" type="ordered locus">Bd2046</name>
</gene>
<dbReference type="EMBL" id="BX842651">
    <property type="protein sequence ID" value="CAE79892.1"/>
    <property type="molecule type" value="Genomic_DNA"/>
</dbReference>
<proteinExistence type="predicted"/>
<dbReference type="STRING" id="264462.Bd2046"/>
<dbReference type="Proteomes" id="UP000008080">
    <property type="component" value="Chromosome"/>
</dbReference>
<keyword evidence="1" id="KW-0732">Signal</keyword>
<dbReference type="eggNOG" id="COG3209">
    <property type="taxonomic scope" value="Bacteria"/>
</dbReference>
<feature type="chain" id="PRO_5004276664" evidence="1">
    <location>
        <begin position="31"/>
        <end position="147"/>
    </location>
</feature>
<protein>
    <submittedName>
        <fullName evidence="2">Uncharacterized protein</fullName>
    </submittedName>
</protein>
<keyword evidence="3" id="KW-1185">Reference proteome</keyword>
<accession>Q6MLG5</accession>
<dbReference type="KEGG" id="bba:Bd2046"/>
<reference evidence="2 3" key="1">
    <citation type="journal article" date="2004" name="Science">
        <title>A predator unmasked: life cycle of Bdellovibrio bacteriovorus from a genomic perspective.</title>
        <authorList>
            <person name="Rendulic S."/>
            <person name="Jagtap P."/>
            <person name="Rosinus A."/>
            <person name="Eppinger M."/>
            <person name="Baar C."/>
            <person name="Lanz C."/>
            <person name="Keller H."/>
            <person name="Lambert C."/>
            <person name="Evans K.J."/>
            <person name="Goesmann A."/>
            <person name="Meyer F."/>
            <person name="Sockett R.E."/>
            <person name="Schuster S.C."/>
        </authorList>
    </citation>
    <scope>NUCLEOTIDE SEQUENCE [LARGE SCALE GENOMIC DNA]</scope>
    <source>
        <strain evidence="3">ATCC 15356 / DSM 50701 / NCIMB 9529 / HD100</strain>
    </source>
</reference>
<dbReference type="HOGENOM" id="CLU_1764445_0_0_7"/>
<organism evidence="2 3">
    <name type="scientific">Bdellovibrio bacteriovorus (strain ATCC 15356 / DSM 50701 / NCIMB 9529 / HD100)</name>
    <dbReference type="NCBI Taxonomy" id="264462"/>
    <lineage>
        <taxon>Bacteria</taxon>
        <taxon>Pseudomonadati</taxon>
        <taxon>Bdellovibrionota</taxon>
        <taxon>Bdellovibrionia</taxon>
        <taxon>Bdellovibrionales</taxon>
        <taxon>Pseudobdellovibrionaceae</taxon>
        <taxon>Bdellovibrio</taxon>
    </lineage>
</organism>
<evidence type="ECO:0000313" key="2">
    <source>
        <dbReference type="EMBL" id="CAE79892.1"/>
    </source>
</evidence>